<dbReference type="PANTHER" id="PTHR36113">
    <property type="entry name" value="LYASE, PUTATIVE-RELATED-RELATED"/>
    <property type="match status" value="1"/>
</dbReference>
<keyword evidence="2" id="KW-0456">Lyase</keyword>
<sequence length="134" mass="14625">MAANPMKVTHVALWTADLETSAAFWSKYFDASIGERYESRRRPGFASRFVELNAGPSIELMTGPWVPDDVARAVAEVPGWAHIAVSVGSCEAVDTLARRFDEDGLLVSQPRMTGDGYYEAVTRTPDGSLVEITS</sequence>
<protein>
    <submittedName>
        <fullName evidence="2">Lactoylglutathione lyase</fullName>
        <ecNumber evidence="2">4.4.1.5</ecNumber>
    </submittedName>
</protein>
<dbReference type="Proteomes" id="UP001549204">
    <property type="component" value="Unassembled WGS sequence"/>
</dbReference>
<evidence type="ECO:0000313" key="3">
    <source>
        <dbReference type="Proteomes" id="UP001549204"/>
    </source>
</evidence>
<dbReference type="PANTHER" id="PTHR36113:SF1">
    <property type="entry name" value="GLYOXALASE_BLEOMYCIN RESISTANCE PROTEIN_DIOXYGENASE"/>
    <property type="match status" value="1"/>
</dbReference>
<evidence type="ECO:0000313" key="2">
    <source>
        <dbReference type="EMBL" id="MET3580081.1"/>
    </source>
</evidence>
<gene>
    <name evidence="2" type="ORF">ABID19_003119</name>
</gene>
<comment type="caution">
    <text evidence="2">The sequence shown here is derived from an EMBL/GenBank/DDBJ whole genome shotgun (WGS) entry which is preliminary data.</text>
</comment>
<dbReference type="Gene3D" id="3.10.180.10">
    <property type="entry name" value="2,3-Dihydroxybiphenyl 1,2-Dioxygenase, domain 1"/>
    <property type="match status" value="1"/>
</dbReference>
<dbReference type="Pfam" id="PF00903">
    <property type="entry name" value="Glyoxalase"/>
    <property type="match status" value="1"/>
</dbReference>
<proteinExistence type="predicted"/>
<evidence type="ECO:0000259" key="1">
    <source>
        <dbReference type="PROSITE" id="PS51819"/>
    </source>
</evidence>
<dbReference type="EC" id="4.4.1.5" evidence="2"/>
<dbReference type="EMBL" id="JBEPMC010000005">
    <property type="protein sequence ID" value="MET3580081.1"/>
    <property type="molecule type" value="Genomic_DNA"/>
</dbReference>
<name>A0ABV2GP87_9HYPH</name>
<organism evidence="2 3">
    <name type="scientific">Mesorhizobium robiniae</name>
    <dbReference type="NCBI Taxonomy" id="559315"/>
    <lineage>
        <taxon>Bacteria</taxon>
        <taxon>Pseudomonadati</taxon>
        <taxon>Pseudomonadota</taxon>
        <taxon>Alphaproteobacteria</taxon>
        <taxon>Hyphomicrobiales</taxon>
        <taxon>Phyllobacteriaceae</taxon>
        <taxon>Mesorhizobium</taxon>
    </lineage>
</organism>
<dbReference type="RefSeq" id="WP_354491783.1">
    <property type="nucleotide sequence ID" value="NZ_JBEPMC010000005.1"/>
</dbReference>
<keyword evidence="3" id="KW-1185">Reference proteome</keyword>
<dbReference type="InterPro" id="IPR029068">
    <property type="entry name" value="Glyas_Bleomycin-R_OHBP_Dase"/>
</dbReference>
<dbReference type="GO" id="GO:0004462">
    <property type="term" value="F:lactoylglutathione lyase activity"/>
    <property type="evidence" value="ECO:0007669"/>
    <property type="project" value="UniProtKB-EC"/>
</dbReference>
<dbReference type="SUPFAM" id="SSF54593">
    <property type="entry name" value="Glyoxalase/Bleomycin resistance protein/Dihydroxybiphenyl dioxygenase"/>
    <property type="match status" value="1"/>
</dbReference>
<dbReference type="InterPro" id="IPR004360">
    <property type="entry name" value="Glyas_Fos-R_dOase_dom"/>
</dbReference>
<reference evidence="2 3" key="1">
    <citation type="submission" date="2024-06" db="EMBL/GenBank/DDBJ databases">
        <title>Genomic Encyclopedia of Type Strains, Phase IV (KMG-IV): sequencing the most valuable type-strain genomes for metagenomic binning, comparative biology and taxonomic classification.</title>
        <authorList>
            <person name="Goeker M."/>
        </authorList>
    </citation>
    <scope>NUCLEOTIDE SEQUENCE [LARGE SCALE GENOMIC DNA]</scope>
    <source>
        <strain evidence="2 3">DSM 100022</strain>
    </source>
</reference>
<dbReference type="PROSITE" id="PS51819">
    <property type="entry name" value="VOC"/>
    <property type="match status" value="1"/>
</dbReference>
<dbReference type="InterPro" id="IPR051332">
    <property type="entry name" value="Fosfomycin_Res_Enzymes"/>
</dbReference>
<accession>A0ABV2GP87</accession>
<feature type="domain" description="VOC" evidence="1">
    <location>
        <begin position="7"/>
        <end position="134"/>
    </location>
</feature>
<dbReference type="InterPro" id="IPR037523">
    <property type="entry name" value="VOC_core"/>
</dbReference>